<evidence type="ECO:0008006" key="4">
    <source>
        <dbReference type="Google" id="ProtNLM"/>
    </source>
</evidence>
<gene>
    <name evidence="2" type="ORF">ACFQS9_17680</name>
</gene>
<feature type="compositionally biased region" description="Polar residues" evidence="1">
    <location>
        <begin position="71"/>
        <end position="81"/>
    </location>
</feature>
<reference evidence="3" key="1">
    <citation type="journal article" date="2019" name="Int. J. Syst. Evol. Microbiol.">
        <title>The Global Catalogue of Microorganisms (GCM) 10K type strain sequencing project: providing services to taxonomists for standard genome sequencing and annotation.</title>
        <authorList>
            <consortium name="The Broad Institute Genomics Platform"/>
            <consortium name="The Broad Institute Genome Sequencing Center for Infectious Disease"/>
            <person name="Wu L."/>
            <person name="Ma J."/>
        </authorList>
    </citation>
    <scope>NUCLEOTIDE SEQUENCE [LARGE SCALE GENOMIC DNA]</scope>
    <source>
        <strain evidence="3">ICMP 19430</strain>
    </source>
</reference>
<dbReference type="RefSeq" id="WP_378407019.1">
    <property type="nucleotide sequence ID" value="NZ_JBHTCS010000021.1"/>
</dbReference>
<proteinExistence type="predicted"/>
<accession>A0ABW2S0T7</accession>
<sequence>MEVDDLSPAARSLALGANGLQELAAQAPQLPNAGASTAFVGDVLTALAEAMATAAAVESSAADTVHANVSSYAESDTNTGQALDKVGQAVPSKGGDR</sequence>
<organism evidence="2 3">
    <name type="scientific">Rhodococcus daqingensis</name>
    <dbReference type="NCBI Taxonomy" id="2479363"/>
    <lineage>
        <taxon>Bacteria</taxon>
        <taxon>Bacillati</taxon>
        <taxon>Actinomycetota</taxon>
        <taxon>Actinomycetes</taxon>
        <taxon>Mycobacteriales</taxon>
        <taxon>Nocardiaceae</taxon>
        <taxon>Rhodococcus</taxon>
    </lineage>
</organism>
<evidence type="ECO:0000313" key="2">
    <source>
        <dbReference type="EMBL" id="MFC7449730.1"/>
    </source>
</evidence>
<dbReference type="EMBL" id="JBHTCS010000021">
    <property type="protein sequence ID" value="MFC7449730.1"/>
    <property type="molecule type" value="Genomic_DNA"/>
</dbReference>
<comment type="caution">
    <text evidence="2">The sequence shown here is derived from an EMBL/GenBank/DDBJ whole genome shotgun (WGS) entry which is preliminary data.</text>
</comment>
<keyword evidence="3" id="KW-1185">Reference proteome</keyword>
<dbReference type="Proteomes" id="UP001596484">
    <property type="component" value="Unassembled WGS sequence"/>
</dbReference>
<evidence type="ECO:0000313" key="3">
    <source>
        <dbReference type="Proteomes" id="UP001596484"/>
    </source>
</evidence>
<feature type="region of interest" description="Disordered" evidence="1">
    <location>
        <begin position="71"/>
        <end position="97"/>
    </location>
</feature>
<evidence type="ECO:0000256" key="1">
    <source>
        <dbReference type="SAM" id="MobiDB-lite"/>
    </source>
</evidence>
<protein>
    <recommendedName>
        <fullName evidence="4">Excreted virulence factor EspC, type VII ESX diderm</fullName>
    </recommendedName>
</protein>
<name>A0ABW2S0T7_9NOCA</name>